<dbReference type="GO" id="GO:0019888">
    <property type="term" value="F:protein phosphatase regulator activity"/>
    <property type="evidence" value="ECO:0007669"/>
    <property type="project" value="TreeGrafter"/>
</dbReference>
<feature type="region of interest" description="Disordered" evidence="3">
    <location>
        <begin position="712"/>
        <end position="738"/>
    </location>
</feature>
<feature type="compositionally biased region" description="Basic and acidic residues" evidence="3">
    <location>
        <begin position="856"/>
        <end position="873"/>
    </location>
</feature>
<feature type="region of interest" description="Disordered" evidence="3">
    <location>
        <begin position="849"/>
        <end position="874"/>
    </location>
</feature>
<dbReference type="PANTHER" id="PTHR12634">
    <property type="entry name" value="SIT4 YEAST -ASSOCIATING PROTEIN-RELATED"/>
    <property type="match status" value="1"/>
</dbReference>
<evidence type="ECO:0008006" key="6">
    <source>
        <dbReference type="Google" id="ProtNLM"/>
    </source>
</evidence>
<dbReference type="InterPro" id="IPR007587">
    <property type="entry name" value="SAPS"/>
</dbReference>
<evidence type="ECO:0000256" key="2">
    <source>
        <dbReference type="ARBA" id="ARBA00023306"/>
    </source>
</evidence>
<feature type="compositionally biased region" description="Polar residues" evidence="3">
    <location>
        <begin position="761"/>
        <end position="780"/>
    </location>
</feature>
<keyword evidence="2" id="KW-0131">Cell cycle</keyword>
<dbReference type="PANTHER" id="PTHR12634:SF8">
    <property type="entry name" value="FIERY MOUNTAIN, ISOFORM D"/>
    <property type="match status" value="1"/>
</dbReference>
<proteinExistence type="inferred from homology"/>
<reference evidence="4" key="1">
    <citation type="journal article" date="2020" name="bioRxiv">
        <title>Hybrid origin of Populus tomentosa Carr. identified through genome sequencing and phylogenomic analysis.</title>
        <authorList>
            <person name="An X."/>
            <person name="Gao K."/>
            <person name="Chen Z."/>
            <person name="Li J."/>
            <person name="Yang X."/>
            <person name="Yang X."/>
            <person name="Zhou J."/>
            <person name="Guo T."/>
            <person name="Zhao T."/>
            <person name="Huang S."/>
            <person name="Miao D."/>
            <person name="Khan W.U."/>
            <person name="Rao P."/>
            <person name="Ye M."/>
            <person name="Lei B."/>
            <person name="Liao W."/>
            <person name="Wang J."/>
            <person name="Ji L."/>
            <person name="Li Y."/>
            <person name="Guo B."/>
            <person name="Mustafa N.S."/>
            <person name="Li S."/>
            <person name="Yun Q."/>
            <person name="Keller S.R."/>
            <person name="Mao J."/>
            <person name="Zhang R."/>
            <person name="Strauss S.H."/>
        </authorList>
    </citation>
    <scope>NUCLEOTIDE SEQUENCE</scope>
    <source>
        <strain evidence="4">GM15</strain>
        <tissue evidence="4">Leaf</tissue>
    </source>
</reference>
<organism evidence="4 5">
    <name type="scientific">Populus tomentosa</name>
    <name type="common">Chinese white poplar</name>
    <dbReference type="NCBI Taxonomy" id="118781"/>
    <lineage>
        <taxon>Eukaryota</taxon>
        <taxon>Viridiplantae</taxon>
        <taxon>Streptophyta</taxon>
        <taxon>Embryophyta</taxon>
        <taxon>Tracheophyta</taxon>
        <taxon>Spermatophyta</taxon>
        <taxon>Magnoliopsida</taxon>
        <taxon>eudicotyledons</taxon>
        <taxon>Gunneridae</taxon>
        <taxon>Pentapetalae</taxon>
        <taxon>rosids</taxon>
        <taxon>fabids</taxon>
        <taxon>Malpighiales</taxon>
        <taxon>Salicaceae</taxon>
        <taxon>Saliceae</taxon>
        <taxon>Populus</taxon>
    </lineage>
</organism>
<dbReference type="EMBL" id="JAAWWB010000018">
    <property type="protein sequence ID" value="KAG6760730.1"/>
    <property type="molecule type" value="Genomic_DNA"/>
</dbReference>
<feature type="region of interest" description="Disordered" evidence="3">
    <location>
        <begin position="753"/>
        <end position="818"/>
    </location>
</feature>
<feature type="region of interest" description="Disordered" evidence="3">
    <location>
        <begin position="670"/>
        <end position="697"/>
    </location>
</feature>
<evidence type="ECO:0000313" key="4">
    <source>
        <dbReference type="EMBL" id="KAG6760730.1"/>
    </source>
</evidence>
<dbReference type="GO" id="GO:0019903">
    <property type="term" value="F:protein phosphatase binding"/>
    <property type="evidence" value="ECO:0007669"/>
    <property type="project" value="InterPro"/>
</dbReference>
<evidence type="ECO:0000256" key="1">
    <source>
        <dbReference type="ARBA" id="ARBA00006180"/>
    </source>
</evidence>
<protein>
    <recommendedName>
        <fullName evidence="6">SIT4 phosphatase-associated family protein</fullName>
    </recommendedName>
</protein>
<evidence type="ECO:0000256" key="3">
    <source>
        <dbReference type="SAM" id="MobiDB-lite"/>
    </source>
</evidence>
<dbReference type="Proteomes" id="UP000886885">
    <property type="component" value="Chromosome 9D"/>
</dbReference>
<accession>A0A8X8CNJ8</accession>
<keyword evidence="5" id="KW-1185">Reference proteome</keyword>
<sequence>MFWKLTTLSTSSPVESVLDKENFTLEELLDEEEIIQECKALNTRLINFLRDRAQVEQLLRYIIEEPSEDAESKRTFKFPFIACEIFTCEIDVILKTLVEEEELMNLLFSFLEPNRSHSALLAGYFSKVVVCLMLRKTVPLMNYVQAHQDVFRQLVDLIGITSIMEVLVRLVGADDHVYPNFTDVMQWLADSNLLEMIVDKLSPSNPPEVNANAAETLCAITRNAPSALATKLSSPSFVERIFGHALEDSHSKSGLVNSLSVCISILDPKRSAMASPLMHSFRSQHMYESPIPVNPETISAMLPKLGDLLMLLNVLSDEKILPTTYGELKPPLGKHRLKIVEFIAVLLRTGNEATETELVSSRTIKRILDLFFEYPYNNALHHHVESIIMSCLETKSDAMVDHLLQECDLIGKFLQTDKNPVISSDIIKPTLPAAGKQAPRVGNLGHITRISNKLVQLGNSSSRIQTYLQFYFVSRKIVNGMSGKPVFCKSAMQLKMSTDGLAGIVFPRIFYAYALSKSVCSCGDAYHLSEYSNIRPTALQDRTRDSDEDDLHDRDYDVAALANNLSQAFRYKIYGNEDNEEDNGGLDRDDEDVYFDDESAEVVISSLRLGDDQGSSLFTNSNWFAFQDDRIGDAPVSTSPGEMMDQINLNGNTDANGGNSCSDDEVVVGEEDELTESKDSVNGTSTSNTNLLDQFPGIGPVSLSSDANAPDTSFFKFETPDNEDLFGDRPLPEWVGWGEPSDLQAAVRSTVNPFEDHDSSDVNLSSQAEAATPDASSPSGGESILPNGLSPTKGSSDGSVGSDPSKKSPTSPSLFEEDVEFVGVELGGTEKAMEQALKEGIVGEAGPLKRNIAPKVPEKEKSDDAEAENKEFNDANYWRVDVVEG</sequence>
<gene>
    <name evidence="4" type="ORF">POTOM_033910</name>
</gene>
<dbReference type="OrthoDB" id="295029at2759"/>
<feature type="compositionally biased region" description="Low complexity" evidence="3">
    <location>
        <begin position="793"/>
        <end position="813"/>
    </location>
</feature>
<name>A0A8X8CNJ8_POPTO</name>
<dbReference type="AlphaFoldDB" id="A0A8X8CNJ8"/>
<comment type="similarity">
    <text evidence="1">Belongs to the SAPS family.</text>
</comment>
<comment type="caution">
    <text evidence="4">The sequence shown here is derived from an EMBL/GenBank/DDBJ whole genome shotgun (WGS) entry which is preliminary data.</text>
</comment>
<evidence type="ECO:0000313" key="5">
    <source>
        <dbReference type="Proteomes" id="UP000886885"/>
    </source>
</evidence>
<feature type="compositionally biased region" description="Polar residues" evidence="3">
    <location>
        <begin position="680"/>
        <end position="692"/>
    </location>
</feature>
<dbReference type="Pfam" id="PF04499">
    <property type="entry name" value="SAPS"/>
    <property type="match status" value="1"/>
</dbReference>